<evidence type="ECO:0000256" key="1">
    <source>
        <dbReference type="SAM" id="MobiDB-lite"/>
    </source>
</evidence>
<proteinExistence type="predicted"/>
<dbReference type="AlphaFoldDB" id="E5XPX2"/>
<feature type="compositionally biased region" description="Pro residues" evidence="1">
    <location>
        <begin position="117"/>
        <end position="126"/>
    </location>
</feature>
<comment type="caution">
    <text evidence="2">The sequence shown here is derived from an EMBL/GenBank/DDBJ whole genome shotgun (WGS) entry which is preliminary data.</text>
</comment>
<gene>
    <name evidence="2" type="ORF">HMPREF9336_01544</name>
</gene>
<dbReference type="EMBL" id="ACZI02000001">
    <property type="protein sequence ID" value="EFV13602.1"/>
    <property type="molecule type" value="Genomic_DNA"/>
</dbReference>
<sequence>MTGQTNVNTDDVEFGKASIYDGAEQLKTALGKMADALAKFKDNSGDESIDGGLQGRADKARTAVTEQGESTHKGAQQDADTAGEAAQYWQKTDEEWSQALSESKIFQQPAATQAPAAPAPNPGGGS</sequence>
<feature type="region of interest" description="Disordered" evidence="1">
    <location>
        <begin position="42"/>
        <end position="126"/>
    </location>
</feature>
<accession>E5XPX2</accession>
<dbReference type="RefSeq" id="WP_007469156.1">
    <property type="nucleotide sequence ID" value="NZ_KI391953.1"/>
</dbReference>
<dbReference type="Proteomes" id="UP000004816">
    <property type="component" value="Unassembled WGS sequence"/>
</dbReference>
<organism evidence="2 3">
    <name type="scientific">Segniliparus rugosus (strain ATCC BAA-974 / DSM 45345 / CCUG 50838 / CIP 108380 / JCM 13579 / CDC 945)</name>
    <dbReference type="NCBI Taxonomy" id="679197"/>
    <lineage>
        <taxon>Bacteria</taxon>
        <taxon>Bacillati</taxon>
        <taxon>Actinomycetota</taxon>
        <taxon>Actinomycetes</taxon>
        <taxon>Mycobacteriales</taxon>
        <taxon>Segniliparaceae</taxon>
        <taxon>Segniliparus</taxon>
    </lineage>
</organism>
<evidence type="ECO:0000313" key="3">
    <source>
        <dbReference type="Proteomes" id="UP000004816"/>
    </source>
</evidence>
<protein>
    <submittedName>
        <fullName evidence="2">Uncharacterized protein</fullName>
    </submittedName>
</protein>
<keyword evidence="3" id="KW-1185">Reference proteome</keyword>
<evidence type="ECO:0000313" key="2">
    <source>
        <dbReference type="EMBL" id="EFV13602.1"/>
    </source>
</evidence>
<reference evidence="2 3" key="1">
    <citation type="journal article" date="2011" name="Stand. Genomic Sci.">
        <title>High quality draft genome sequence of Segniliparus rugosus CDC 945(T)= (ATCC BAA-974(T)).</title>
        <authorList>
            <person name="Earl A.M."/>
            <person name="Desjardins C.A."/>
            <person name="Fitzgerald M.G."/>
            <person name="Arachchi H.M."/>
            <person name="Zeng Q."/>
            <person name="Mehta T."/>
            <person name="Griggs A."/>
            <person name="Birren B.W."/>
            <person name="Toney N.C."/>
            <person name="Carr J."/>
            <person name="Posey J."/>
            <person name="Butler W.R."/>
        </authorList>
    </citation>
    <scope>NUCLEOTIDE SEQUENCE [LARGE SCALE GENOMIC DNA]</scope>
    <source>
        <strain evidence="3">ATCC BAA-974 / DSM 45345 / CCUG 50838 / CIP 108380 / JCM 13579 / CDC 945</strain>
    </source>
</reference>
<dbReference type="STRING" id="679197.HMPREF9336_01544"/>
<dbReference type="HOGENOM" id="CLU_1980015_0_0_11"/>
<feature type="compositionally biased region" description="Low complexity" evidence="1">
    <location>
        <begin position="107"/>
        <end position="116"/>
    </location>
</feature>
<name>E5XPX2_SEGRC</name>